<sequence>MKRRILMAAVAAEALTLSGCGANDLMASPEELSCLDAIRSTLINPETASFHDFQKMGEQDGKAMYGVRVRAEGKLGNTITQNYGCMENDEYGMIAIAI</sequence>
<dbReference type="Proteomes" id="UP000184391">
    <property type="component" value="Unassembled WGS sequence"/>
</dbReference>
<feature type="signal peptide" evidence="1">
    <location>
        <begin position="1"/>
        <end position="22"/>
    </location>
</feature>
<organism evidence="2 3">
    <name type="scientific">Erythrobacter sanguineus</name>
    <dbReference type="NCBI Taxonomy" id="198312"/>
    <lineage>
        <taxon>Bacteria</taxon>
        <taxon>Pseudomonadati</taxon>
        <taxon>Pseudomonadota</taxon>
        <taxon>Alphaproteobacteria</taxon>
        <taxon>Sphingomonadales</taxon>
        <taxon>Erythrobacteraceae</taxon>
        <taxon>Erythrobacter/Porphyrobacter group</taxon>
        <taxon>Erythrobacter</taxon>
    </lineage>
</organism>
<evidence type="ECO:0000256" key="1">
    <source>
        <dbReference type="SAM" id="SignalP"/>
    </source>
</evidence>
<accession>A0A1M7T3Q1</accession>
<evidence type="ECO:0000313" key="3">
    <source>
        <dbReference type="Proteomes" id="UP000184391"/>
    </source>
</evidence>
<dbReference type="EMBL" id="FRDF01000022">
    <property type="protein sequence ID" value="SHN65380.1"/>
    <property type="molecule type" value="Genomic_DNA"/>
</dbReference>
<dbReference type="RefSeq" id="WP_072675692.1">
    <property type="nucleotide sequence ID" value="NZ_FRDF01000022.1"/>
</dbReference>
<keyword evidence="3" id="KW-1185">Reference proteome</keyword>
<keyword evidence="1" id="KW-0732">Signal</keyword>
<dbReference type="AlphaFoldDB" id="A0A1M7T3Q1"/>
<gene>
    <name evidence="2" type="ORF">SAMN02745193_02863</name>
</gene>
<evidence type="ECO:0008006" key="4">
    <source>
        <dbReference type="Google" id="ProtNLM"/>
    </source>
</evidence>
<reference evidence="3" key="1">
    <citation type="submission" date="2016-12" db="EMBL/GenBank/DDBJ databases">
        <authorList>
            <person name="Varghese N."/>
            <person name="Submissions S."/>
        </authorList>
    </citation>
    <scope>NUCLEOTIDE SEQUENCE [LARGE SCALE GENOMIC DNA]</scope>
    <source>
        <strain evidence="3">DSM 11032</strain>
    </source>
</reference>
<evidence type="ECO:0000313" key="2">
    <source>
        <dbReference type="EMBL" id="SHN65380.1"/>
    </source>
</evidence>
<protein>
    <recommendedName>
        <fullName evidence="4">Peptidase inhibitor I78 family protein</fullName>
    </recommendedName>
</protein>
<proteinExistence type="predicted"/>
<name>A0A1M7T3Q1_9SPHN</name>
<feature type="chain" id="PRO_5012274837" description="Peptidase inhibitor I78 family protein" evidence="1">
    <location>
        <begin position="23"/>
        <end position="98"/>
    </location>
</feature>